<accession>A0A6G8Q3B8</accession>
<name>A0A6G8Q3B8_9ACTN</name>
<dbReference type="Pfam" id="PF03860">
    <property type="entry name" value="Csp"/>
    <property type="match status" value="1"/>
</dbReference>
<dbReference type="AlphaFoldDB" id="A0A6G8Q3B8"/>
<evidence type="ECO:0000313" key="1">
    <source>
        <dbReference type="EMBL" id="QIN80994.1"/>
    </source>
</evidence>
<keyword evidence="1" id="KW-0614">Plasmid</keyword>
<dbReference type="RefSeq" id="WP_166398707.1">
    <property type="nucleotide sequence ID" value="NZ_CP045122.1"/>
</dbReference>
<gene>
    <name evidence="1" type="ORF">GBA65_21305</name>
</gene>
<dbReference type="Gene3D" id="1.20.1270.360">
    <property type="match status" value="1"/>
</dbReference>
<evidence type="ECO:0000313" key="2">
    <source>
        <dbReference type="Proteomes" id="UP000502706"/>
    </source>
</evidence>
<proteinExistence type="predicted"/>
<dbReference type="CDD" id="cd08026">
    <property type="entry name" value="DUF326"/>
    <property type="match status" value="1"/>
</dbReference>
<dbReference type="KEGG" id="rmar:GBA65_21305"/>
<dbReference type="Proteomes" id="UP000502706">
    <property type="component" value="Plasmid unnamed1"/>
</dbReference>
<sequence length="136" mass="14371">MTHAQQMVQTNPSQPVVEQATLVECIEACFDCAQACTACADACLGEGDVQMLARCIRLDLDCADVCDATGKILSRQTATEPAMIRATLQACAEACRLCGDECENHAQHGMQHCQACADACRRCESACKGVLSGIAA</sequence>
<reference evidence="1 2" key="1">
    <citation type="submission" date="2019-10" db="EMBL/GenBank/DDBJ databases">
        <title>Rubrobacter sp nov SCSIO 52915 isolated from a deep-sea sediment in the South China Sea.</title>
        <authorList>
            <person name="Chen R.W."/>
        </authorList>
    </citation>
    <scope>NUCLEOTIDE SEQUENCE [LARGE SCALE GENOMIC DNA]</scope>
    <source>
        <strain evidence="1 2">SCSIO 52915</strain>
        <plasmid evidence="1 2">unnamed1</plasmid>
    </source>
</reference>
<dbReference type="EMBL" id="CP045122">
    <property type="protein sequence ID" value="QIN80994.1"/>
    <property type="molecule type" value="Genomic_DNA"/>
</dbReference>
<keyword evidence="2" id="KW-1185">Reference proteome</keyword>
<dbReference type="PANTHER" id="PTHR37310">
    <property type="entry name" value="CYTOPLASMIC PROTEIN-RELATED"/>
    <property type="match status" value="1"/>
</dbReference>
<organism evidence="1 2">
    <name type="scientific">Rubrobacter marinus</name>
    <dbReference type="NCBI Taxonomy" id="2653852"/>
    <lineage>
        <taxon>Bacteria</taxon>
        <taxon>Bacillati</taxon>
        <taxon>Actinomycetota</taxon>
        <taxon>Rubrobacteria</taxon>
        <taxon>Rubrobacterales</taxon>
        <taxon>Rubrobacteraceae</taxon>
        <taxon>Rubrobacter</taxon>
    </lineage>
</organism>
<protein>
    <submittedName>
        <fullName evidence="1">Four-helix bundle copper-binding protein</fullName>
    </submittedName>
</protein>
<geneLocation type="plasmid" evidence="1 2">
    <name>unnamed1</name>
</geneLocation>
<dbReference type="PANTHER" id="PTHR37310:SF1">
    <property type="entry name" value="CYTOPLASMIC PROTEIN"/>
    <property type="match status" value="1"/>
</dbReference>
<dbReference type="InterPro" id="IPR044543">
    <property type="entry name" value="YHJQ-like"/>
</dbReference>
<dbReference type="InterPro" id="IPR005560">
    <property type="entry name" value="Csp_YhjQ"/>
</dbReference>